<accession>A0A841TXN4</accession>
<keyword evidence="1" id="KW-0472">Membrane</keyword>
<dbReference type="EMBL" id="JACJVR010000019">
    <property type="protein sequence ID" value="MBB6690903.1"/>
    <property type="molecule type" value="Genomic_DNA"/>
</dbReference>
<keyword evidence="1" id="KW-0812">Transmembrane</keyword>
<dbReference type="AlphaFoldDB" id="A0A841TXN4"/>
<reference evidence="2 3" key="1">
    <citation type="submission" date="2020-08" db="EMBL/GenBank/DDBJ databases">
        <title>Cohnella phylogeny.</title>
        <authorList>
            <person name="Dunlap C."/>
        </authorList>
    </citation>
    <scope>NUCLEOTIDE SEQUENCE [LARGE SCALE GENOMIC DNA]</scope>
    <source>
        <strain evidence="2 3">DSM 25239</strain>
    </source>
</reference>
<dbReference type="Proteomes" id="UP000553776">
    <property type="component" value="Unassembled WGS sequence"/>
</dbReference>
<feature type="transmembrane region" description="Helical" evidence="1">
    <location>
        <begin position="20"/>
        <end position="38"/>
    </location>
</feature>
<comment type="caution">
    <text evidence="2">The sequence shown here is derived from an EMBL/GenBank/DDBJ whole genome shotgun (WGS) entry which is preliminary data.</text>
</comment>
<dbReference type="RefSeq" id="WP_185134899.1">
    <property type="nucleotide sequence ID" value="NZ_BORM01000017.1"/>
</dbReference>
<keyword evidence="3" id="KW-1185">Reference proteome</keyword>
<gene>
    <name evidence="2" type="ORF">H7B90_05745</name>
</gene>
<organism evidence="2 3">
    <name type="scientific">Cohnella xylanilytica</name>
    <dbReference type="NCBI Taxonomy" id="557555"/>
    <lineage>
        <taxon>Bacteria</taxon>
        <taxon>Bacillati</taxon>
        <taxon>Bacillota</taxon>
        <taxon>Bacilli</taxon>
        <taxon>Bacillales</taxon>
        <taxon>Paenibacillaceae</taxon>
        <taxon>Cohnella</taxon>
    </lineage>
</organism>
<evidence type="ECO:0000256" key="1">
    <source>
        <dbReference type="SAM" id="Phobius"/>
    </source>
</evidence>
<proteinExistence type="predicted"/>
<protein>
    <submittedName>
        <fullName evidence="2">Uncharacterized protein</fullName>
    </submittedName>
</protein>
<name>A0A841TXN4_9BACL</name>
<evidence type="ECO:0000313" key="3">
    <source>
        <dbReference type="Proteomes" id="UP000553776"/>
    </source>
</evidence>
<evidence type="ECO:0000313" key="2">
    <source>
        <dbReference type="EMBL" id="MBB6690903.1"/>
    </source>
</evidence>
<keyword evidence="1" id="KW-1133">Transmembrane helix</keyword>
<sequence>MRTTANAWRSLGRLLGDLDFYLQAAAVTGVPILLAALAKRIRNPYT</sequence>